<evidence type="ECO:0000256" key="11">
    <source>
        <dbReference type="SAM" id="MobiDB-lite"/>
    </source>
</evidence>
<dbReference type="PANTHER" id="PTHR21506">
    <property type="entry name" value="COMPONENT OF OLIGOMERIC GOLGI COMPLEX 6"/>
    <property type="match status" value="1"/>
</dbReference>
<keyword evidence="15" id="KW-1185">Reference proteome</keyword>
<dbReference type="Pfam" id="PF20653">
    <property type="entry name" value="COG6_C"/>
    <property type="match status" value="1"/>
</dbReference>
<evidence type="ECO:0000256" key="1">
    <source>
        <dbReference type="ARBA" id="ARBA00004395"/>
    </source>
</evidence>
<keyword evidence="6 10" id="KW-0333">Golgi apparatus</keyword>
<accession>A0A9P0QQ42</accession>
<evidence type="ECO:0000259" key="12">
    <source>
        <dbReference type="Pfam" id="PF06419"/>
    </source>
</evidence>
<evidence type="ECO:0000259" key="13">
    <source>
        <dbReference type="Pfam" id="PF20653"/>
    </source>
</evidence>
<dbReference type="InterPro" id="IPR010490">
    <property type="entry name" value="COG6"/>
</dbReference>
<comment type="function">
    <text evidence="9">Acts as a component of the peripheral membrane COG complex that is involved in intra-Golgi protein trafficking. COG is located at the cis-Golgi, and regulates tethering of retrograde intra-Golgi vesicles and possibly a number of other membrane trafficking events.</text>
</comment>
<evidence type="ECO:0000256" key="5">
    <source>
        <dbReference type="ARBA" id="ARBA00022927"/>
    </source>
</evidence>
<evidence type="ECO:0000256" key="3">
    <source>
        <dbReference type="ARBA" id="ARBA00020973"/>
    </source>
</evidence>
<dbReference type="OrthoDB" id="272987at2759"/>
<dbReference type="Proteomes" id="UP000837801">
    <property type="component" value="Unassembled WGS sequence"/>
</dbReference>
<dbReference type="InterPro" id="IPR048368">
    <property type="entry name" value="COG6_N"/>
</dbReference>
<dbReference type="GO" id="GO:0006891">
    <property type="term" value="P:intra-Golgi vesicle-mediated transport"/>
    <property type="evidence" value="ECO:0007669"/>
    <property type="project" value="UniProtKB-UniRule"/>
</dbReference>
<evidence type="ECO:0000256" key="8">
    <source>
        <dbReference type="ARBA" id="ARBA00031348"/>
    </source>
</evidence>
<evidence type="ECO:0000256" key="10">
    <source>
        <dbReference type="RuleBase" id="RU365075"/>
    </source>
</evidence>
<dbReference type="GO" id="GO:0017119">
    <property type="term" value="C:Golgi transport complex"/>
    <property type="evidence" value="ECO:0007669"/>
    <property type="project" value="UniProtKB-UniRule"/>
</dbReference>
<evidence type="ECO:0000313" key="14">
    <source>
        <dbReference type="EMBL" id="CAH2352787.1"/>
    </source>
</evidence>
<name>A0A9P0QQ42_9ASCO</name>
<comment type="caution">
    <text evidence="14">The sequence shown here is derived from an EMBL/GenBank/DDBJ whole genome shotgun (WGS) entry which is preliminary data.</text>
</comment>
<comment type="function">
    <text evidence="10">Acts as component of the peripheral membrane COG complex that is involved in intra-Golgi protein trafficking. COG is located at the cis-Golgi, and regulates tethering of retrograde intra-Golgi vesicles and possibly a number of other membrane trafficking events.</text>
</comment>
<evidence type="ECO:0000313" key="15">
    <source>
        <dbReference type="Proteomes" id="UP000837801"/>
    </source>
</evidence>
<evidence type="ECO:0000256" key="2">
    <source>
        <dbReference type="ARBA" id="ARBA00011023"/>
    </source>
</evidence>
<feature type="region of interest" description="Disordered" evidence="11">
    <location>
        <begin position="388"/>
        <end position="409"/>
    </location>
</feature>
<evidence type="ECO:0000256" key="6">
    <source>
        <dbReference type="ARBA" id="ARBA00023034"/>
    </source>
</evidence>
<keyword evidence="7 10" id="KW-0472">Membrane</keyword>
<keyword evidence="4 10" id="KW-0813">Transport</keyword>
<protein>
    <recommendedName>
        <fullName evidence="3 10">Conserved oligomeric Golgi complex subunit 6</fullName>
        <shortName evidence="10">COG complex subunit 6</shortName>
    </recommendedName>
    <alternativeName>
        <fullName evidence="8 10">Component of oligomeric Golgi complex 6</fullName>
    </alternativeName>
</protein>
<evidence type="ECO:0000256" key="7">
    <source>
        <dbReference type="ARBA" id="ARBA00023136"/>
    </source>
</evidence>
<dbReference type="GO" id="GO:0015031">
    <property type="term" value="P:protein transport"/>
    <property type="evidence" value="ECO:0007669"/>
    <property type="project" value="UniProtKB-KW"/>
</dbReference>
<dbReference type="Pfam" id="PF06419">
    <property type="entry name" value="COG6_N"/>
    <property type="match status" value="1"/>
</dbReference>
<dbReference type="GO" id="GO:0000139">
    <property type="term" value="C:Golgi membrane"/>
    <property type="evidence" value="ECO:0007669"/>
    <property type="project" value="UniProtKB-SubCell"/>
</dbReference>
<comment type="subunit">
    <text evidence="10">Component of the conserved oligomeric Golgi complex.</text>
</comment>
<feature type="domain" description="Conserved Oligomeric Golgi complex subunit 6 C-terminal" evidence="13">
    <location>
        <begin position="298"/>
        <end position="792"/>
    </location>
</feature>
<evidence type="ECO:0000256" key="4">
    <source>
        <dbReference type="ARBA" id="ARBA00022448"/>
    </source>
</evidence>
<evidence type="ECO:0000256" key="9">
    <source>
        <dbReference type="ARBA" id="ARBA00043873"/>
    </source>
</evidence>
<gene>
    <name evidence="14" type="ORF">CLIB1423_08S01068</name>
</gene>
<dbReference type="InterPro" id="IPR048369">
    <property type="entry name" value="COG6_C"/>
</dbReference>
<dbReference type="AlphaFoldDB" id="A0A9P0QQ42"/>
<keyword evidence="5 10" id="KW-0653">Protein transport</keyword>
<organism evidence="14 15">
    <name type="scientific">[Candida] railenensis</name>
    <dbReference type="NCBI Taxonomy" id="45579"/>
    <lineage>
        <taxon>Eukaryota</taxon>
        <taxon>Fungi</taxon>
        <taxon>Dikarya</taxon>
        <taxon>Ascomycota</taxon>
        <taxon>Saccharomycotina</taxon>
        <taxon>Pichiomycetes</taxon>
        <taxon>Debaryomycetaceae</taxon>
        <taxon>Kurtzmaniella</taxon>
    </lineage>
</organism>
<dbReference type="PANTHER" id="PTHR21506:SF0">
    <property type="entry name" value="CONSERVED OLIGOMERIC GOLGI COMPLEX SUBUNIT 6"/>
    <property type="match status" value="1"/>
</dbReference>
<dbReference type="SMART" id="SM01087">
    <property type="entry name" value="COG6"/>
    <property type="match status" value="1"/>
</dbReference>
<feature type="compositionally biased region" description="Polar residues" evidence="11">
    <location>
        <begin position="107"/>
        <end position="119"/>
    </location>
</feature>
<comment type="subcellular location">
    <subcellularLocation>
        <location evidence="1 10">Golgi apparatus membrane</location>
        <topology evidence="1 10">Peripheral membrane protein</topology>
    </subcellularLocation>
</comment>
<feature type="domain" description="Conserved oligomeric complex COG6 N-terminal" evidence="12">
    <location>
        <begin position="166"/>
        <end position="268"/>
    </location>
</feature>
<reference evidence="14" key="1">
    <citation type="submission" date="2022-03" db="EMBL/GenBank/DDBJ databases">
        <authorList>
            <person name="Legras J.-L."/>
            <person name="Devillers H."/>
            <person name="Grondin C."/>
        </authorList>
    </citation>
    <scope>NUCLEOTIDE SEQUENCE</scope>
    <source>
        <strain evidence="14">CLIB 1423</strain>
    </source>
</reference>
<sequence length="811" mass="92252">MDFIDFDSFQDGNDLPQPQPALSLPLASNIENFGKKFSNLNSLTRSLLRNAGGNSKTDSEDEENYLQSQAFQVAEKYASMSLNMLKDSDEVSSLNVGNGTSVGGTDGSTNVPYTKQSSDKNLSTRLSRVLSNPISDSSIREIFLSLEQKISDTTELVEPGVVGSMTRKALRSEIENDLIKTQSMLIREYQPVYKNLSQLEDKLNKLNRIYEDAKTKIELDCENVAQFNQEATDLTSRKQVISLKKNLLSSFRKNFTLSEYEEHLLTNSEINEDFFLALTKAEQIHENCSILLSSDNPKLGLKIMSKMMSHISKSVDRILLFCNKTFGNLHSLNTRDRLTTLHQCLRYLSQKPTYLNSVIAGFTESRSKTLVDEFLNQINGNLDQRNEFESDNSQVTESRRNRRRSSASRPIVLSAHDPVRFIGDMLACIHSVVVNEIETIQNIFNENDQVFKSMSSKMVVVTLSSLSKPIKSRIEQIISSETKIGTLFSIYNLLDLYTMMLGKQLKSDKETTEESNNADLIATINQLSKTSTKKIFSIVRNRLLTIKHSNQAQLDINSSLQPPEWIIEFYSDIIPLLDNITTPTIMNMEEKENEEFMNLVINEPVEIFDEHLKKSNTSNSKTLFDKRDQLILKANFVDLVLSKVTPISVLTDKVLQLHSILNEITIKLTEIQSQHYFEGCGLTNYVNIVNMICPFTDDFFDSSIYQPIVENKLFVKDELDKTNFEIQSFLPTALLDIQQSLLRLNSPIIVNDVVTNSSLELVKFYLKFGILIDKFLKEKLLSWSDLEVATLLGIDSIYNEEKNKLQFEEDI</sequence>
<comment type="similarity">
    <text evidence="2 10">Belongs to the COG6 family.</text>
</comment>
<feature type="region of interest" description="Disordered" evidence="11">
    <location>
        <begin position="95"/>
        <end position="119"/>
    </location>
</feature>
<dbReference type="EMBL" id="CAKXYY010000008">
    <property type="protein sequence ID" value="CAH2352787.1"/>
    <property type="molecule type" value="Genomic_DNA"/>
</dbReference>
<proteinExistence type="inferred from homology"/>